<keyword evidence="3" id="KW-1185">Reference proteome</keyword>
<accession>A0ABQ0GQH5</accession>
<organism evidence="2 3">
    <name type="scientific">Madurella fahalii</name>
    <dbReference type="NCBI Taxonomy" id="1157608"/>
    <lineage>
        <taxon>Eukaryota</taxon>
        <taxon>Fungi</taxon>
        <taxon>Dikarya</taxon>
        <taxon>Ascomycota</taxon>
        <taxon>Pezizomycotina</taxon>
        <taxon>Sordariomycetes</taxon>
        <taxon>Sordariomycetidae</taxon>
        <taxon>Sordariales</taxon>
        <taxon>Sordariales incertae sedis</taxon>
        <taxon>Madurella</taxon>
    </lineage>
</organism>
<evidence type="ECO:0000259" key="1">
    <source>
        <dbReference type="PROSITE" id="PS51186"/>
    </source>
</evidence>
<sequence length="180" mass="20175">MTPEPILRLSRCIVRPYHPGDVESLAKAANNPKIARWMHNVFPHPYTADDAKAWITIATSPSPLRDFAICKPDGSAVIGGIGLKIRDDIYYRTMEIGYWLGEDSWGQGIATEVVKAFSGWAFDAFSHLLRLEAEVFDGNFQSTRVLKKAGFEFEGRRKKAVEKAGVAMDALMYGKLRPER</sequence>
<dbReference type="GeneID" id="98180928"/>
<evidence type="ECO:0000313" key="3">
    <source>
        <dbReference type="Proteomes" id="UP001628179"/>
    </source>
</evidence>
<dbReference type="Proteomes" id="UP001628179">
    <property type="component" value="Unassembled WGS sequence"/>
</dbReference>
<name>A0ABQ0GQH5_9PEZI</name>
<dbReference type="PANTHER" id="PTHR43328:SF1">
    <property type="entry name" value="N-ACETYLTRANSFERASE DOMAIN-CONTAINING PROTEIN"/>
    <property type="match status" value="1"/>
</dbReference>
<dbReference type="EMBL" id="BAAFSV010000006">
    <property type="protein sequence ID" value="GAB1319976.1"/>
    <property type="molecule type" value="Genomic_DNA"/>
</dbReference>
<dbReference type="PROSITE" id="PS51186">
    <property type="entry name" value="GNAT"/>
    <property type="match status" value="1"/>
</dbReference>
<dbReference type="SUPFAM" id="SSF55729">
    <property type="entry name" value="Acyl-CoA N-acyltransferases (Nat)"/>
    <property type="match status" value="1"/>
</dbReference>
<dbReference type="InterPro" id="IPR016181">
    <property type="entry name" value="Acyl_CoA_acyltransferase"/>
</dbReference>
<dbReference type="PANTHER" id="PTHR43328">
    <property type="entry name" value="ACETYLTRANSFERASE-RELATED"/>
    <property type="match status" value="1"/>
</dbReference>
<evidence type="ECO:0000313" key="2">
    <source>
        <dbReference type="EMBL" id="GAB1319976.1"/>
    </source>
</evidence>
<protein>
    <recommendedName>
        <fullName evidence="1">N-acetyltransferase domain-containing protein</fullName>
    </recommendedName>
</protein>
<dbReference type="Pfam" id="PF13302">
    <property type="entry name" value="Acetyltransf_3"/>
    <property type="match status" value="1"/>
</dbReference>
<proteinExistence type="predicted"/>
<dbReference type="RefSeq" id="XP_070921706.1">
    <property type="nucleotide sequence ID" value="XM_071065605.1"/>
</dbReference>
<dbReference type="InterPro" id="IPR000182">
    <property type="entry name" value="GNAT_dom"/>
</dbReference>
<comment type="caution">
    <text evidence="2">The sequence shown here is derived from an EMBL/GenBank/DDBJ whole genome shotgun (WGS) entry which is preliminary data.</text>
</comment>
<dbReference type="Gene3D" id="3.40.630.30">
    <property type="match status" value="1"/>
</dbReference>
<gene>
    <name evidence="2" type="ORF">MFIFM68171_10186</name>
</gene>
<reference evidence="2 3" key="1">
    <citation type="submission" date="2024-09" db="EMBL/GenBank/DDBJ databases">
        <title>Itraconazole resistance in Madurella fahalii resulting from another homologue of gene encoding cytochrome P450 14-alpha sterol demethylase (CYP51).</title>
        <authorList>
            <person name="Yoshioka I."/>
            <person name="Fahal A.H."/>
            <person name="Kaneko S."/>
            <person name="Yaguchi T."/>
        </authorList>
    </citation>
    <scope>NUCLEOTIDE SEQUENCE [LARGE SCALE GENOMIC DNA]</scope>
    <source>
        <strain evidence="2 3">IFM 68171</strain>
    </source>
</reference>
<feature type="domain" description="N-acetyltransferase" evidence="1">
    <location>
        <begin position="20"/>
        <end position="178"/>
    </location>
</feature>